<name>A0A4Q9G0E7_9RHOB</name>
<keyword evidence="1" id="KW-0472">Membrane</keyword>
<proteinExistence type="predicted"/>
<evidence type="ECO:0000256" key="1">
    <source>
        <dbReference type="SAM" id="Phobius"/>
    </source>
</evidence>
<accession>A0A4Q9G0E7</accession>
<dbReference type="Proteomes" id="UP000293520">
    <property type="component" value="Unassembled WGS sequence"/>
</dbReference>
<keyword evidence="2" id="KW-0732">Signal</keyword>
<dbReference type="AlphaFoldDB" id="A0A4Q9G0E7"/>
<dbReference type="RefSeq" id="WP_130990883.1">
    <property type="nucleotide sequence ID" value="NZ_SISK01000005.1"/>
</dbReference>
<evidence type="ECO:0000256" key="2">
    <source>
        <dbReference type="SAM" id="SignalP"/>
    </source>
</evidence>
<organism evidence="3 4">
    <name type="scientific">Paracoccus subflavus</name>
    <dbReference type="NCBI Taxonomy" id="2528244"/>
    <lineage>
        <taxon>Bacteria</taxon>
        <taxon>Pseudomonadati</taxon>
        <taxon>Pseudomonadota</taxon>
        <taxon>Alphaproteobacteria</taxon>
        <taxon>Rhodobacterales</taxon>
        <taxon>Paracoccaceae</taxon>
        <taxon>Paracoccus</taxon>
    </lineage>
</organism>
<gene>
    <name evidence="3" type="ORF">EYE42_08460</name>
</gene>
<dbReference type="OrthoDB" id="9929525at2"/>
<protein>
    <recommendedName>
        <fullName evidence="5">VPLPA-CTERM sorting domain-containing protein</fullName>
    </recommendedName>
</protein>
<keyword evidence="1" id="KW-1133">Transmembrane helix</keyword>
<reference evidence="3 4" key="1">
    <citation type="submission" date="2019-02" db="EMBL/GenBank/DDBJ databases">
        <title>Paracoccus subflavus sp. nov., isolated from marine sediment of the Pacific Ocean.</title>
        <authorList>
            <person name="Zhang G."/>
        </authorList>
    </citation>
    <scope>NUCLEOTIDE SEQUENCE [LARGE SCALE GENOMIC DNA]</scope>
    <source>
        <strain evidence="3 4">GY0581</strain>
    </source>
</reference>
<dbReference type="EMBL" id="SISK01000005">
    <property type="protein sequence ID" value="TBN40419.1"/>
    <property type="molecule type" value="Genomic_DNA"/>
</dbReference>
<feature type="transmembrane region" description="Helical" evidence="1">
    <location>
        <begin position="137"/>
        <end position="156"/>
    </location>
</feature>
<comment type="caution">
    <text evidence="3">The sequence shown here is derived from an EMBL/GenBank/DDBJ whole genome shotgun (WGS) entry which is preliminary data.</text>
</comment>
<sequence>MRTIIQAATVALFATLGAGTSASAATVASVDVPFLQFGGIIYEIEQAGSYTLDFSGTGSIQGFPEYLGFAAYIYAEVDGGLDELIETLAGGIGLSAFDGTSVDLGFLASGVDFAAGLASLGNVRMSLNRVDDAPAPIPLPATLPLLAAAIGAAGLVGRRRNG</sequence>
<keyword evidence="4" id="KW-1185">Reference proteome</keyword>
<keyword evidence="1" id="KW-0812">Transmembrane</keyword>
<evidence type="ECO:0000313" key="3">
    <source>
        <dbReference type="EMBL" id="TBN40419.1"/>
    </source>
</evidence>
<evidence type="ECO:0000313" key="4">
    <source>
        <dbReference type="Proteomes" id="UP000293520"/>
    </source>
</evidence>
<feature type="chain" id="PRO_5020789703" description="VPLPA-CTERM sorting domain-containing protein" evidence="2">
    <location>
        <begin position="25"/>
        <end position="162"/>
    </location>
</feature>
<feature type="signal peptide" evidence="2">
    <location>
        <begin position="1"/>
        <end position="24"/>
    </location>
</feature>
<evidence type="ECO:0008006" key="5">
    <source>
        <dbReference type="Google" id="ProtNLM"/>
    </source>
</evidence>